<gene>
    <name evidence="2" type="ORF">SU86_002715</name>
</gene>
<dbReference type="Gene3D" id="3.30.460.10">
    <property type="entry name" value="Beta Polymerase, domain 2"/>
    <property type="match status" value="1"/>
</dbReference>
<dbReference type="Proteomes" id="UP000266745">
    <property type="component" value="Chromosome"/>
</dbReference>
<dbReference type="RefSeq" id="WP_048188116.1">
    <property type="nucleotide sequence ID" value="NZ_CP011097.1"/>
</dbReference>
<dbReference type="EMBL" id="CP011097">
    <property type="protein sequence ID" value="AJZ75472.1"/>
    <property type="molecule type" value="Genomic_DNA"/>
</dbReference>
<dbReference type="Gene3D" id="1.10.287.860">
    <property type="entry name" value="Nucleotidyltransferase"/>
    <property type="match status" value="1"/>
</dbReference>
<dbReference type="SMART" id="SM00954">
    <property type="entry name" value="RelA_SpoT"/>
    <property type="match status" value="1"/>
</dbReference>
<keyword evidence="3" id="KW-1185">Reference proteome</keyword>
<dbReference type="InterPro" id="IPR007685">
    <property type="entry name" value="RelA_SpoT"/>
</dbReference>
<dbReference type="InterPro" id="IPR043519">
    <property type="entry name" value="NT_sf"/>
</dbReference>
<dbReference type="CDD" id="cd05399">
    <property type="entry name" value="NT_Rel-Spo_like"/>
    <property type="match status" value="1"/>
</dbReference>
<evidence type="ECO:0000259" key="1">
    <source>
        <dbReference type="SMART" id="SM00954"/>
    </source>
</evidence>
<dbReference type="KEGG" id="tah:SU86_002715"/>
<name>A0A3G1B1F5_9ARCH</name>
<dbReference type="GeneID" id="24875301"/>
<dbReference type="STRING" id="1603555.SU86_002715"/>
<evidence type="ECO:0000313" key="2">
    <source>
        <dbReference type="EMBL" id="AJZ75472.1"/>
    </source>
</evidence>
<feature type="domain" description="RelA/SpoT" evidence="1">
    <location>
        <begin position="46"/>
        <end position="170"/>
    </location>
</feature>
<dbReference type="PANTHER" id="PTHR41773:SF1">
    <property type="entry name" value="RELA_SPOT DOMAIN-CONTAINING PROTEIN"/>
    <property type="match status" value="1"/>
</dbReference>
<dbReference type="SUPFAM" id="SSF81301">
    <property type="entry name" value="Nucleotidyltransferase"/>
    <property type="match status" value="1"/>
</dbReference>
<sequence length="344" mass="40155">MSQPPIHDINWYRENRSIYQELADRVAKILTEILNLNKINYALIQFRAKSIESLQNKTKDPKYASRTLFDLAGIRAVGYVRDDVDKIVKTIKENFDVDDAKSKDKSSELPPDRFGYRAIHLICKIPTQRLALPEYKKFNSLYFEIQIKTILEHAWAEIEHDRNYKYKGLSDDIKRDFYLTAGLLENADNQFDLITKRIDTNIDRITQKTKEGKFAEIEIDPATLKLHLSLKFAGLKSLKPSYGFDGTGKIEVNELSQMGIQNLSQLENIISADFMAIFLFQYEKYDRQTIHNLTSIVFAILIIHFRDKYREVAVKLRDMIPSTFDTYLLEYDFAVNEIRKKISN</sequence>
<accession>A0A3G1B1F5</accession>
<organism evidence="2 3">
    <name type="scientific">Candidatus Nitrosotenuis cloacae</name>
    <dbReference type="NCBI Taxonomy" id="1603555"/>
    <lineage>
        <taxon>Archaea</taxon>
        <taxon>Nitrososphaerota</taxon>
        <taxon>Candidatus Nitrosotenuis</taxon>
    </lineage>
</organism>
<dbReference type="Pfam" id="PF04607">
    <property type="entry name" value="RelA_SpoT"/>
    <property type="match status" value="1"/>
</dbReference>
<proteinExistence type="predicted"/>
<dbReference type="AlphaFoldDB" id="A0A3G1B1F5"/>
<reference evidence="2 3" key="1">
    <citation type="journal article" date="2016" name="Sci. Rep.">
        <title>A novel ammonia-oxidizing archaeon from wastewater treatment plant: Its enrichment, physiological and genomic characteristics.</title>
        <authorList>
            <person name="Li Y."/>
            <person name="Ding K."/>
            <person name="Wen X."/>
            <person name="Zhang B."/>
            <person name="Shen B."/>
            <person name="Yang Y."/>
        </authorList>
    </citation>
    <scope>NUCLEOTIDE SEQUENCE [LARGE SCALE GENOMIC DNA]</scope>
    <source>
        <strain evidence="2 3">SAT1</strain>
    </source>
</reference>
<evidence type="ECO:0000313" key="3">
    <source>
        <dbReference type="Proteomes" id="UP000266745"/>
    </source>
</evidence>
<dbReference type="PANTHER" id="PTHR41773">
    <property type="entry name" value="GTP PYROPHOSPHATASE-RELATED"/>
    <property type="match status" value="1"/>
</dbReference>
<dbReference type="GO" id="GO:0015969">
    <property type="term" value="P:guanosine tetraphosphate metabolic process"/>
    <property type="evidence" value="ECO:0007669"/>
    <property type="project" value="InterPro"/>
</dbReference>
<protein>
    <recommendedName>
        <fullName evidence="1">RelA/SpoT domain-containing protein</fullName>
    </recommendedName>
</protein>
<dbReference type="OrthoDB" id="137976at2157"/>